<dbReference type="STRING" id="228957.SAMN04488008_10899"/>
<keyword evidence="3" id="KW-1185">Reference proteome</keyword>
<dbReference type="InterPro" id="IPR021314">
    <property type="entry name" value="DUF2911"/>
</dbReference>
<accession>A0A1H7V4J2</accession>
<dbReference type="Gene3D" id="1.25.40.10">
    <property type="entry name" value="Tetratricopeptide repeat domain"/>
    <property type="match status" value="1"/>
</dbReference>
<dbReference type="SUPFAM" id="SSF48452">
    <property type="entry name" value="TPR-like"/>
    <property type="match status" value="1"/>
</dbReference>
<dbReference type="EMBL" id="FNZN01000008">
    <property type="protein sequence ID" value="SEM03979.1"/>
    <property type="molecule type" value="Genomic_DNA"/>
</dbReference>
<dbReference type="Proteomes" id="UP000198990">
    <property type="component" value="Unassembled WGS sequence"/>
</dbReference>
<feature type="signal peptide" evidence="1">
    <location>
        <begin position="1"/>
        <end position="18"/>
    </location>
</feature>
<dbReference type="Pfam" id="PF11138">
    <property type="entry name" value="DUF2911"/>
    <property type="match status" value="1"/>
</dbReference>
<evidence type="ECO:0000256" key="1">
    <source>
        <dbReference type="SAM" id="SignalP"/>
    </source>
</evidence>
<name>A0A1H7V4J2_9FLAO</name>
<dbReference type="RefSeq" id="WP_177170985.1">
    <property type="nucleotide sequence ID" value="NZ_FNZN01000008.1"/>
</dbReference>
<sequence>MRQVGFIICFFASSFCWAQINYPKASPFTTIVQEFGLSKITVEYSRPSAKGRLLFGEQVNGKSALVPYGRIWRVGANESTKITFLSDVLIDGQDLQKGSYALYAFPEQDEWQVVFHNNTTHWGDGRLDYNFQDDALRIKVIPLKTLEFQENFLISFDEITHDEINMIWKWGNTKVSIPIHIDTELIMKAQIEEKLLNSPTAQTYYEIARYYQEQGVYEVKALGYIDMALNLGGNTYYFHRVRSLLLADLEKYSDAIKAAEISSKLASKENKDEFVRLNANNIKDWKMILLKNK</sequence>
<evidence type="ECO:0000313" key="3">
    <source>
        <dbReference type="Proteomes" id="UP000198990"/>
    </source>
</evidence>
<keyword evidence="1" id="KW-0732">Signal</keyword>
<gene>
    <name evidence="2" type="ORF">SAMN04488008_10899</name>
</gene>
<proteinExistence type="predicted"/>
<reference evidence="3" key="1">
    <citation type="submission" date="2016-10" db="EMBL/GenBank/DDBJ databases">
        <authorList>
            <person name="Varghese N."/>
            <person name="Submissions S."/>
        </authorList>
    </citation>
    <scope>NUCLEOTIDE SEQUENCE [LARGE SCALE GENOMIC DNA]</scope>
    <source>
        <strain evidence="3">DSM 16471</strain>
    </source>
</reference>
<dbReference type="InterPro" id="IPR011990">
    <property type="entry name" value="TPR-like_helical_dom_sf"/>
</dbReference>
<evidence type="ECO:0000313" key="2">
    <source>
        <dbReference type="EMBL" id="SEM03979.1"/>
    </source>
</evidence>
<organism evidence="2 3">
    <name type="scientific">Maribacter orientalis</name>
    <dbReference type="NCBI Taxonomy" id="228957"/>
    <lineage>
        <taxon>Bacteria</taxon>
        <taxon>Pseudomonadati</taxon>
        <taxon>Bacteroidota</taxon>
        <taxon>Flavobacteriia</taxon>
        <taxon>Flavobacteriales</taxon>
        <taxon>Flavobacteriaceae</taxon>
        <taxon>Maribacter</taxon>
    </lineage>
</organism>
<evidence type="ECO:0008006" key="4">
    <source>
        <dbReference type="Google" id="ProtNLM"/>
    </source>
</evidence>
<protein>
    <recommendedName>
        <fullName evidence="4">DUF2911 domain-containing protein</fullName>
    </recommendedName>
</protein>
<dbReference type="AlphaFoldDB" id="A0A1H7V4J2"/>
<feature type="chain" id="PRO_5011783297" description="DUF2911 domain-containing protein" evidence="1">
    <location>
        <begin position="19"/>
        <end position="293"/>
    </location>
</feature>